<feature type="domain" description="Glycosyl hydrolase family 32 N-terminal" evidence="4">
    <location>
        <begin position="129"/>
        <end position="275"/>
    </location>
</feature>
<dbReference type="PANTHER" id="PTHR35279">
    <property type="match status" value="1"/>
</dbReference>
<organism evidence="5 6">
    <name type="scientific">Sphingomonas gei</name>
    <dbReference type="NCBI Taxonomy" id="1395960"/>
    <lineage>
        <taxon>Bacteria</taxon>
        <taxon>Pseudomonadati</taxon>
        <taxon>Pseudomonadota</taxon>
        <taxon>Alphaproteobacteria</taxon>
        <taxon>Sphingomonadales</taxon>
        <taxon>Sphingomonadaceae</taxon>
        <taxon>Sphingomonas</taxon>
    </lineage>
</organism>
<accession>A0A4S1XIA7</accession>
<sequence length="351" mass="38479">MVSGFNRRAVLGGATAAGLLAGGGKVLAAGDPVAPYRTPFKHPELVVGPSQIAGSFDEKSVDCPFVFSANGRFYLTYVGFDGIGYQTALAESHDLVHWSNRRLILERDPASAVTRYNVAMASILRENALESPARLIKVKGRYLGAWHAYPSAGYEEGPAVIGLAWSDDLLHWARGDPILLPQDGAEWERGGLYKPYLIRVGDIYHLYYNAKTTGTSWKEQTGLATSKDLKTWTRHPASPLIRNGPAGSWDDRFASDPVVVEHRGKWGMFYFGLSTDKRARDLLALGSSPTDFAKVPEILVDVGPPGSVDDTYAHKPSVIFHKGDLYHFYCAVSGKWPNEVRGIAVARSRAW</sequence>
<dbReference type="AlphaFoldDB" id="A0A4S1XIA7"/>
<dbReference type="PANTHER" id="PTHR35279:SF1">
    <property type="entry name" value="ARABINANASE_LEVANSUCRASE_INVERTASE"/>
    <property type="match status" value="1"/>
</dbReference>
<dbReference type="PROSITE" id="PS51318">
    <property type="entry name" value="TAT"/>
    <property type="match status" value="1"/>
</dbReference>
<evidence type="ECO:0000313" key="5">
    <source>
        <dbReference type="EMBL" id="TGX55717.1"/>
    </source>
</evidence>
<dbReference type="EMBL" id="SRXT01000001">
    <property type="protein sequence ID" value="TGX55717.1"/>
    <property type="molecule type" value="Genomic_DNA"/>
</dbReference>
<gene>
    <name evidence="5" type="ORF">E5A73_00860</name>
</gene>
<dbReference type="InterPro" id="IPR023296">
    <property type="entry name" value="Glyco_hydro_beta-prop_sf"/>
</dbReference>
<dbReference type="GO" id="GO:0016798">
    <property type="term" value="F:hydrolase activity, acting on glycosyl bonds"/>
    <property type="evidence" value="ECO:0007669"/>
    <property type="project" value="UniProtKB-KW"/>
</dbReference>
<comment type="caution">
    <text evidence="5">The sequence shown here is derived from an EMBL/GenBank/DDBJ whole genome shotgun (WGS) entry which is preliminary data.</text>
</comment>
<keyword evidence="6" id="KW-1185">Reference proteome</keyword>
<evidence type="ECO:0000256" key="2">
    <source>
        <dbReference type="ARBA" id="ARBA00022801"/>
    </source>
</evidence>
<dbReference type="Gene3D" id="2.115.10.20">
    <property type="entry name" value="Glycosyl hydrolase domain, family 43"/>
    <property type="match status" value="2"/>
</dbReference>
<protein>
    <recommendedName>
        <fullName evidence="4">Glycosyl hydrolase family 32 N-terminal domain-containing protein</fullName>
    </recommendedName>
</protein>
<proteinExistence type="inferred from homology"/>
<name>A0A4S1XIA7_9SPHN</name>
<dbReference type="Pfam" id="PF00251">
    <property type="entry name" value="Glyco_hydro_32N"/>
    <property type="match status" value="1"/>
</dbReference>
<evidence type="ECO:0000256" key="3">
    <source>
        <dbReference type="ARBA" id="ARBA00023295"/>
    </source>
</evidence>
<evidence type="ECO:0000313" key="6">
    <source>
        <dbReference type="Proteomes" id="UP000306147"/>
    </source>
</evidence>
<evidence type="ECO:0000259" key="4">
    <source>
        <dbReference type="Pfam" id="PF00251"/>
    </source>
</evidence>
<dbReference type="OrthoDB" id="7064503at2"/>
<reference evidence="5 6" key="1">
    <citation type="submission" date="2019-04" db="EMBL/GenBank/DDBJ databases">
        <title>Sphingomonas psychrotolerans sp. nov., isolated from soil in the Tianshan Mountains, Xinjiang, China.</title>
        <authorList>
            <person name="Luo Y."/>
            <person name="Sheng H."/>
        </authorList>
    </citation>
    <scope>NUCLEOTIDE SEQUENCE [LARGE SCALE GENOMIC DNA]</scope>
    <source>
        <strain evidence="5 6">ZFGT-11</strain>
    </source>
</reference>
<dbReference type="InterPro" id="IPR013148">
    <property type="entry name" value="Glyco_hydro_32_N"/>
</dbReference>
<evidence type="ECO:0000256" key="1">
    <source>
        <dbReference type="ARBA" id="ARBA00009902"/>
    </source>
</evidence>
<comment type="similarity">
    <text evidence="1">Belongs to the glycosyl hydrolase 32 family.</text>
</comment>
<keyword evidence="3" id="KW-0326">Glycosidase</keyword>
<dbReference type="Proteomes" id="UP000306147">
    <property type="component" value="Unassembled WGS sequence"/>
</dbReference>
<dbReference type="InterPro" id="IPR006311">
    <property type="entry name" value="TAT_signal"/>
</dbReference>
<dbReference type="SUPFAM" id="SSF75005">
    <property type="entry name" value="Arabinanase/levansucrase/invertase"/>
    <property type="match status" value="2"/>
</dbReference>
<keyword evidence="2" id="KW-0378">Hydrolase</keyword>